<dbReference type="SUPFAM" id="SSF53756">
    <property type="entry name" value="UDP-Glycosyltransferase/glycogen phosphorylase"/>
    <property type="match status" value="1"/>
</dbReference>
<dbReference type="PANTHER" id="PTHR48049:SF132">
    <property type="entry name" value="GLYCOSYLTRANSFERASE"/>
    <property type="match status" value="1"/>
</dbReference>
<dbReference type="Pfam" id="PF00201">
    <property type="entry name" value="UDPGT"/>
    <property type="match status" value="1"/>
</dbReference>
<protein>
    <submittedName>
        <fullName evidence="3">Uncharacterized protein</fullName>
    </submittedName>
</protein>
<dbReference type="EMBL" id="KI894008">
    <property type="protein sequence ID" value="OCF52438.1"/>
    <property type="molecule type" value="Genomic_DNA"/>
</dbReference>
<proteinExistence type="predicted"/>
<evidence type="ECO:0000256" key="2">
    <source>
        <dbReference type="SAM" id="Coils"/>
    </source>
</evidence>
<feature type="coiled-coil region" evidence="2">
    <location>
        <begin position="487"/>
        <end position="521"/>
    </location>
</feature>
<reference evidence="4" key="4">
    <citation type="submission" date="2024-02" db="EMBL/GenBank/DDBJ databases">
        <title>Comparative genomics of Cryptococcus and Kwoniella reveals pathogenesis evolution and contrasting modes of karyotype evolution via chromosome fusion or intercentromeric recombination.</title>
        <authorList>
            <person name="Coelho M.A."/>
            <person name="David-Palma M."/>
            <person name="Shea T."/>
            <person name="Bowers K."/>
            <person name="McGinley-Smith S."/>
            <person name="Mohammad A.W."/>
            <person name="Gnirke A."/>
            <person name="Yurkov A.M."/>
            <person name="Nowrousian M."/>
            <person name="Sun S."/>
            <person name="Cuomo C.A."/>
            <person name="Heitman J."/>
        </authorList>
    </citation>
    <scope>NUCLEOTIDE SEQUENCE</scope>
    <source>
        <strain evidence="4">CBS 10737</strain>
    </source>
</reference>
<gene>
    <name evidence="3" type="ORF">I206_01728</name>
    <name evidence="4" type="ORF">I206_103266</name>
</gene>
<dbReference type="KEGG" id="kpin:30170097"/>
<organism evidence="3">
    <name type="scientific">Kwoniella pini CBS 10737</name>
    <dbReference type="NCBI Taxonomy" id="1296096"/>
    <lineage>
        <taxon>Eukaryota</taxon>
        <taxon>Fungi</taxon>
        <taxon>Dikarya</taxon>
        <taxon>Basidiomycota</taxon>
        <taxon>Agaricomycotina</taxon>
        <taxon>Tremellomycetes</taxon>
        <taxon>Tremellales</taxon>
        <taxon>Cryptococcaceae</taxon>
        <taxon>Kwoniella</taxon>
    </lineage>
</organism>
<dbReference type="RefSeq" id="XP_019013657.1">
    <property type="nucleotide sequence ID" value="XM_019153496.1"/>
</dbReference>
<dbReference type="GO" id="GO:0035251">
    <property type="term" value="F:UDP-glucosyltransferase activity"/>
    <property type="evidence" value="ECO:0007669"/>
    <property type="project" value="InterPro"/>
</dbReference>
<dbReference type="EMBL" id="CP144522">
    <property type="protein sequence ID" value="WWC69328.1"/>
    <property type="molecule type" value="Genomic_DNA"/>
</dbReference>
<dbReference type="GeneID" id="30170097"/>
<keyword evidence="1" id="KW-0808">Transferase</keyword>
<evidence type="ECO:0000313" key="5">
    <source>
        <dbReference type="Proteomes" id="UP000094020"/>
    </source>
</evidence>
<dbReference type="AlphaFoldDB" id="A0A1B9IA17"/>
<reference evidence="3" key="1">
    <citation type="submission" date="2013-07" db="EMBL/GenBank/DDBJ databases">
        <title>The Genome Sequence of Cryptococcus pinus CBS10737.</title>
        <authorList>
            <consortium name="The Broad Institute Genome Sequencing Platform"/>
            <person name="Cuomo C."/>
            <person name="Litvintseva A."/>
            <person name="Chen Y."/>
            <person name="Heitman J."/>
            <person name="Sun S."/>
            <person name="Springer D."/>
            <person name="Dromer F."/>
            <person name="Young S.K."/>
            <person name="Zeng Q."/>
            <person name="Gargeya S."/>
            <person name="Fitzgerald M."/>
            <person name="Abouelleil A."/>
            <person name="Alvarado L."/>
            <person name="Berlin A.M."/>
            <person name="Chapman S.B."/>
            <person name="Dewar J."/>
            <person name="Goldberg J."/>
            <person name="Griggs A."/>
            <person name="Gujja S."/>
            <person name="Hansen M."/>
            <person name="Howarth C."/>
            <person name="Imamovic A."/>
            <person name="Larimer J."/>
            <person name="McCowan C."/>
            <person name="Murphy C."/>
            <person name="Pearson M."/>
            <person name="Priest M."/>
            <person name="Roberts A."/>
            <person name="Saif S."/>
            <person name="Shea T."/>
            <person name="Sykes S."/>
            <person name="Wortman J."/>
            <person name="Nusbaum C."/>
            <person name="Birren B."/>
        </authorList>
    </citation>
    <scope>NUCLEOTIDE SEQUENCE [LARGE SCALE GENOMIC DNA]</scope>
    <source>
        <strain evidence="3">CBS 10737</strain>
    </source>
</reference>
<name>A0A1B9IA17_9TREE</name>
<dbReference type="Proteomes" id="UP000094020">
    <property type="component" value="Chromosome 4"/>
</dbReference>
<dbReference type="OrthoDB" id="5835829at2759"/>
<reference evidence="4" key="2">
    <citation type="submission" date="2013-07" db="EMBL/GenBank/DDBJ databases">
        <authorList>
            <consortium name="The Broad Institute Genome Sequencing Platform"/>
            <person name="Cuomo C."/>
            <person name="Litvintseva A."/>
            <person name="Chen Y."/>
            <person name="Heitman J."/>
            <person name="Sun S."/>
            <person name="Springer D."/>
            <person name="Dromer F."/>
            <person name="Young S.K."/>
            <person name="Zeng Q."/>
            <person name="Gargeya S."/>
            <person name="Fitzgerald M."/>
            <person name="Abouelleil A."/>
            <person name="Alvarado L."/>
            <person name="Berlin A.M."/>
            <person name="Chapman S.B."/>
            <person name="Dewar J."/>
            <person name="Goldberg J."/>
            <person name="Griggs A."/>
            <person name="Gujja S."/>
            <person name="Hansen M."/>
            <person name="Howarth C."/>
            <person name="Imamovic A."/>
            <person name="Larimer J."/>
            <person name="McCowan C."/>
            <person name="Murphy C."/>
            <person name="Pearson M."/>
            <person name="Priest M."/>
            <person name="Roberts A."/>
            <person name="Saif S."/>
            <person name="Shea T."/>
            <person name="Sykes S."/>
            <person name="Wortman J."/>
            <person name="Nusbaum C."/>
            <person name="Birren B."/>
        </authorList>
    </citation>
    <scope>NUCLEOTIDE SEQUENCE</scope>
    <source>
        <strain evidence="4">CBS 10737</strain>
    </source>
</reference>
<keyword evidence="5" id="KW-1185">Reference proteome</keyword>
<keyword evidence="2" id="KW-0175">Coiled coil</keyword>
<dbReference type="PANTHER" id="PTHR48049">
    <property type="entry name" value="GLYCOSYLTRANSFERASE"/>
    <property type="match status" value="1"/>
</dbReference>
<evidence type="ECO:0000313" key="3">
    <source>
        <dbReference type="EMBL" id="OCF52438.1"/>
    </source>
</evidence>
<dbReference type="Gene3D" id="3.40.50.2000">
    <property type="entry name" value="Glycogen Phosphorylase B"/>
    <property type="match status" value="1"/>
</dbReference>
<dbReference type="InterPro" id="IPR050481">
    <property type="entry name" value="UDP-glycosyltransf_plant"/>
</dbReference>
<sequence>MTELKSHFVFGTTSAYSHVPPIIELSLALLKYTPDLCISILLHINNFENSKNIIENEASSEDVKSRIKLWPIGEKREWNDILSSFMDMIYKSGEVYAGVLLGSGSWPHPSIFIYDAVSFFYVNMKSKVEENFPHLKPTRSIAYNPLPAGEMLFLGGTEENGSLRWLDKALDDFDPEARVKPENNLLSGANNDQSVDVLDQAAWMSKFAKAYKACLFESDRLIKIPGYTPFHAFERWGTEVDYTSLKEIGWFQYLAGFQACLPIPEMWITCYPSSIFEKGTFEAIQKDPNFTIGPNGKKEFLELGWFERKPKENWGEGVKEFLNKQNEKTVIYISFGTLVNGGPSLSALFDLLKETKTPFIYACGNQKNSLNKNIKETLELCEKQGICISPNWVDQVGILSHSSILTFISHCGANSVIESIEAEVPIIAMGRRDDQILLSSKIHSIGIGIELLQHRMGFSIEKKLLNRKGIIIKGTYNSFKEEFKLTLNKIKNDNLKFKLKLKELNNEIKFKRRNNGEWIENIIKFGQYGRDR</sequence>
<accession>A0A1B9IA17</accession>
<evidence type="ECO:0000313" key="4">
    <source>
        <dbReference type="EMBL" id="WWC69328.1"/>
    </source>
</evidence>
<reference evidence="3" key="3">
    <citation type="submission" date="2016-07" db="EMBL/GenBank/DDBJ databases">
        <title>Evolution of pathogenesis and genome organization in the Tremellales.</title>
        <authorList>
            <person name="Cuomo C."/>
            <person name="Litvintseva A."/>
            <person name="Heitman J."/>
            <person name="Chen Y."/>
            <person name="Sun S."/>
            <person name="Springer D."/>
            <person name="Dromer F."/>
            <person name="Young S."/>
            <person name="Zeng Q."/>
            <person name="Chapman S."/>
            <person name="Gujja S."/>
            <person name="Saif S."/>
            <person name="Birren B."/>
        </authorList>
    </citation>
    <scope>NUCLEOTIDE SEQUENCE</scope>
    <source>
        <strain evidence="3">CBS 10737</strain>
    </source>
</reference>
<dbReference type="InterPro" id="IPR002213">
    <property type="entry name" value="UDP_glucos_trans"/>
</dbReference>
<evidence type="ECO:0000256" key="1">
    <source>
        <dbReference type="ARBA" id="ARBA00022679"/>
    </source>
</evidence>
<dbReference type="STRING" id="1296096.A0A1B9IA17"/>